<sequence>WADPSSPPISPAVINFETALPPPDPPAHLYLDSAIQAALAAYGSLHIKVDSPFNVSAFLNLLHRHVNLPLIDSVEKGFHFSFWPYDDGDWKIEPNRFTDNYTSDKRDLSASCEYAAKERDKAHWSPEILDLLPGMVVSPMFVVWQGKGATKPMRHAKLSHPGKSFVCFKSDVQGAFLNLPAHPLWQLRQVVVVDGKFFTVRRIMLGTRVSP</sequence>
<evidence type="ECO:0000313" key="2">
    <source>
        <dbReference type="Proteomes" id="UP001465976"/>
    </source>
</evidence>
<accession>A0ABR3EMV0</accession>
<organism evidence="1 2">
    <name type="scientific">Marasmius crinis-equi</name>
    <dbReference type="NCBI Taxonomy" id="585013"/>
    <lineage>
        <taxon>Eukaryota</taxon>
        <taxon>Fungi</taxon>
        <taxon>Dikarya</taxon>
        <taxon>Basidiomycota</taxon>
        <taxon>Agaricomycotina</taxon>
        <taxon>Agaricomycetes</taxon>
        <taxon>Agaricomycetidae</taxon>
        <taxon>Agaricales</taxon>
        <taxon>Marasmiineae</taxon>
        <taxon>Marasmiaceae</taxon>
        <taxon>Marasmius</taxon>
    </lineage>
</organism>
<gene>
    <name evidence="1" type="ORF">V5O48_017855</name>
</gene>
<protein>
    <submittedName>
        <fullName evidence="1">Uncharacterized protein</fullName>
    </submittedName>
</protein>
<evidence type="ECO:0000313" key="1">
    <source>
        <dbReference type="EMBL" id="KAL0564201.1"/>
    </source>
</evidence>
<reference evidence="1 2" key="1">
    <citation type="submission" date="2024-02" db="EMBL/GenBank/DDBJ databases">
        <title>A draft genome for the cacao thread blight pathogen Marasmius crinis-equi.</title>
        <authorList>
            <person name="Cohen S.P."/>
            <person name="Baruah I.K."/>
            <person name="Amoako-Attah I."/>
            <person name="Bukari Y."/>
            <person name="Meinhardt L.W."/>
            <person name="Bailey B.A."/>
        </authorList>
    </citation>
    <scope>NUCLEOTIDE SEQUENCE [LARGE SCALE GENOMIC DNA]</scope>
    <source>
        <strain evidence="1 2">GH-76</strain>
    </source>
</reference>
<dbReference type="Proteomes" id="UP001465976">
    <property type="component" value="Unassembled WGS sequence"/>
</dbReference>
<proteinExistence type="predicted"/>
<name>A0ABR3EMV0_9AGAR</name>
<keyword evidence="2" id="KW-1185">Reference proteome</keyword>
<feature type="non-terminal residue" evidence="1">
    <location>
        <position position="1"/>
    </location>
</feature>
<dbReference type="EMBL" id="JBAHYK010002929">
    <property type="protein sequence ID" value="KAL0564201.1"/>
    <property type="molecule type" value="Genomic_DNA"/>
</dbReference>
<comment type="caution">
    <text evidence="1">The sequence shown here is derived from an EMBL/GenBank/DDBJ whole genome shotgun (WGS) entry which is preliminary data.</text>
</comment>